<dbReference type="STRING" id="526729.SAMN04324258_1830"/>
<dbReference type="SUPFAM" id="SSF102462">
    <property type="entry name" value="Peptidyl-tRNA hydrolase II"/>
    <property type="match status" value="1"/>
</dbReference>
<dbReference type="Proteomes" id="UP000189777">
    <property type="component" value="Unassembled WGS sequence"/>
</dbReference>
<sequence>MTGIGFTPEEIDTATPTRKARLKWVIAVRDTLAPGQAANAAICVAAATVPRVDGLLGPDAKDADGSVHPGLPWTGCSIVTADAATLREIRAKAAAHEQTFVADMPAVGQAVRVYDEYLDAVSRTPVDDVDYAAVGIIGPRNKVDRIIRSLPLL</sequence>
<organism evidence="1 2">
    <name type="scientific">Krasilnikoviella flava</name>
    <dbReference type="NCBI Taxonomy" id="526729"/>
    <lineage>
        <taxon>Bacteria</taxon>
        <taxon>Bacillati</taxon>
        <taxon>Actinomycetota</taxon>
        <taxon>Actinomycetes</taxon>
        <taxon>Micrococcales</taxon>
        <taxon>Promicromonosporaceae</taxon>
        <taxon>Krasilnikoviella</taxon>
    </lineage>
</organism>
<gene>
    <name evidence="1" type="ORF">SAMN04324258_1830</name>
</gene>
<protein>
    <recommendedName>
        <fullName evidence="3">DUF2000 domain-containing protein</fullName>
    </recommendedName>
</protein>
<dbReference type="OrthoDB" id="3692042at2"/>
<dbReference type="InterPro" id="IPR018988">
    <property type="entry name" value="DUF2000"/>
</dbReference>
<proteinExistence type="predicted"/>
<evidence type="ECO:0000313" key="2">
    <source>
        <dbReference type="Proteomes" id="UP000189777"/>
    </source>
</evidence>
<dbReference type="AlphaFoldDB" id="A0A1T5K4H5"/>
<accession>A0A1T5K4H5</accession>
<name>A0A1T5K4H5_9MICO</name>
<evidence type="ECO:0008006" key="3">
    <source>
        <dbReference type="Google" id="ProtNLM"/>
    </source>
</evidence>
<dbReference type="Pfam" id="PF09391">
    <property type="entry name" value="DUF2000"/>
    <property type="match status" value="1"/>
</dbReference>
<dbReference type="InterPro" id="IPR023476">
    <property type="entry name" value="Pep_tRNA_hydro_II_dom_sf"/>
</dbReference>
<evidence type="ECO:0000313" key="1">
    <source>
        <dbReference type="EMBL" id="SKC58662.1"/>
    </source>
</evidence>
<dbReference type="RefSeq" id="WP_079573690.1">
    <property type="nucleotide sequence ID" value="NZ_FUZQ01000003.1"/>
</dbReference>
<dbReference type="Gene3D" id="3.40.1490.10">
    <property type="entry name" value="Bit1"/>
    <property type="match status" value="1"/>
</dbReference>
<dbReference type="EMBL" id="FUZQ01000003">
    <property type="protein sequence ID" value="SKC58662.1"/>
    <property type="molecule type" value="Genomic_DNA"/>
</dbReference>
<keyword evidence="2" id="KW-1185">Reference proteome</keyword>
<reference evidence="1 2" key="1">
    <citation type="submission" date="2017-02" db="EMBL/GenBank/DDBJ databases">
        <authorList>
            <person name="Peterson S.W."/>
        </authorList>
    </citation>
    <scope>NUCLEOTIDE SEQUENCE [LARGE SCALE GENOMIC DNA]</scope>
    <source>
        <strain evidence="1 2">DSM 21481</strain>
    </source>
</reference>